<feature type="transmembrane region" description="Helical" evidence="1">
    <location>
        <begin position="126"/>
        <end position="146"/>
    </location>
</feature>
<sequence length="209" mass="23725">MKKTVSNWVLALIYMLFIISCSVILTLNFRPLYYFDIDHLNISEMSGLPKEEIKENYDALIDYNVLPGKSELNFPTLAMSEPGRIHFVEVKRIFVAFEVIGIVALILGIAGTIWKRKRKEFGFLKIAGILTVAVPAVLGIFIAANWDKAFVTFHHIFFNNDYWIFDPVKDPVITILPDTFFLHCAVMILGGVVLGALISAFCYRKSRKS</sequence>
<gene>
    <name evidence="2" type="ORF">DSM106044_04996</name>
</gene>
<dbReference type="NCBIfam" id="TIGR01906">
    <property type="entry name" value="integ_TIGR01906"/>
    <property type="match status" value="1"/>
</dbReference>
<dbReference type="InterPro" id="IPR010178">
    <property type="entry name" value="Lit"/>
</dbReference>
<evidence type="ECO:0000313" key="2">
    <source>
        <dbReference type="EMBL" id="TLC98179.1"/>
    </source>
</evidence>
<feature type="transmembrane region" description="Helical" evidence="1">
    <location>
        <begin position="180"/>
        <end position="203"/>
    </location>
</feature>
<keyword evidence="3" id="KW-1185">Reference proteome</keyword>
<dbReference type="PROSITE" id="PS51257">
    <property type="entry name" value="PROKAR_LIPOPROTEIN"/>
    <property type="match status" value="1"/>
</dbReference>
<dbReference type="RefSeq" id="WP_047832949.1">
    <property type="nucleotide sequence ID" value="NZ_JBHTNY010000047.1"/>
</dbReference>
<proteinExistence type="predicted"/>
<keyword evidence="1" id="KW-0472">Membrane</keyword>
<dbReference type="EMBL" id="QGQD01000103">
    <property type="protein sequence ID" value="TLC98179.1"/>
    <property type="molecule type" value="Genomic_DNA"/>
</dbReference>
<evidence type="ECO:0000256" key="1">
    <source>
        <dbReference type="SAM" id="Phobius"/>
    </source>
</evidence>
<feature type="transmembrane region" description="Helical" evidence="1">
    <location>
        <begin position="93"/>
        <end position="114"/>
    </location>
</feature>
<organism evidence="2 3">
    <name type="scientific">Robinsoniella peoriensis</name>
    <dbReference type="NCBI Taxonomy" id="180332"/>
    <lineage>
        <taxon>Bacteria</taxon>
        <taxon>Bacillati</taxon>
        <taxon>Bacillota</taxon>
        <taxon>Clostridia</taxon>
        <taxon>Lachnospirales</taxon>
        <taxon>Lachnospiraceae</taxon>
        <taxon>Robinsoniella</taxon>
    </lineage>
</organism>
<protein>
    <submittedName>
        <fullName evidence="2">Integral membrane protein</fullName>
    </submittedName>
</protein>
<comment type="caution">
    <text evidence="2">The sequence shown here is derived from an EMBL/GenBank/DDBJ whole genome shotgun (WGS) entry which is preliminary data.</text>
</comment>
<name>A0A4U8Q0I8_9FIRM</name>
<dbReference type="Proteomes" id="UP000306509">
    <property type="component" value="Unassembled WGS sequence"/>
</dbReference>
<dbReference type="AlphaFoldDB" id="A0A4U8Q0I8"/>
<dbReference type="STRING" id="180332.GCA_000797495_02520"/>
<reference evidence="2 3" key="1">
    <citation type="journal article" date="2019" name="Anaerobe">
        <title>Detection of Robinsoniella peoriensis in multiple bone samples of a trauma patient.</title>
        <authorList>
            <person name="Schrottner P."/>
            <person name="Hartwich K."/>
            <person name="Bunk B."/>
            <person name="Schober I."/>
            <person name="Helbig S."/>
            <person name="Rudolph W.W."/>
            <person name="Gunzer F."/>
        </authorList>
    </citation>
    <scope>NUCLEOTIDE SEQUENCE [LARGE SCALE GENOMIC DNA]</scope>
    <source>
        <strain evidence="2 3">DSM 106044</strain>
    </source>
</reference>
<keyword evidence="1" id="KW-1133">Transmembrane helix</keyword>
<keyword evidence="1" id="KW-0812">Transmembrane</keyword>
<feature type="transmembrane region" description="Helical" evidence="1">
    <location>
        <begin position="7"/>
        <end position="29"/>
    </location>
</feature>
<evidence type="ECO:0000313" key="3">
    <source>
        <dbReference type="Proteomes" id="UP000306509"/>
    </source>
</evidence>
<dbReference type="Pfam" id="PF07314">
    <property type="entry name" value="Lit"/>
    <property type="match status" value="1"/>
</dbReference>
<accession>A0A4U8Q0I8</accession>